<evidence type="ECO:0008006" key="3">
    <source>
        <dbReference type="Google" id="ProtNLM"/>
    </source>
</evidence>
<evidence type="ECO:0000313" key="1">
    <source>
        <dbReference type="EMBL" id="MBK4214756.1"/>
    </source>
</evidence>
<gene>
    <name evidence="1" type="ORF">JJJ17_02330</name>
</gene>
<accession>A0A934VTI4</accession>
<comment type="caution">
    <text evidence="1">The sequence shown here is derived from an EMBL/GenBank/DDBJ whole genome shotgun (WGS) entry which is preliminary data.</text>
</comment>
<organism evidence="1 2">
    <name type="scientific">Paracoccus caeni</name>
    <dbReference type="NCBI Taxonomy" id="657651"/>
    <lineage>
        <taxon>Bacteria</taxon>
        <taxon>Pseudomonadati</taxon>
        <taxon>Pseudomonadota</taxon>
        <taxon>Alphaproteobacteria</taxon>
        <taxon>Rhodobacterales</taxon>
        <taxon>Paracoccaceae</taxon>
        <taxon>Paracoccus</taxon>
    </lineage>
</organism>
<dbReference type="AlphaFoldDB" id="A0A934VTI4"/>
<dbReference type="Proteomes" id="UP000640485">
    <property type="component" value="Unassembled WGS sequence"/>
</dbReference>
<dbReference type="RefSeq" id="WP_200683464.1">
    <property type="nucleotide sequence ID" value="NZ_JAEPRQ010000001.1"/>
</dbReference>
<protein>
    <recommendedName>
        <fullName evidence="3">Sulfotransferase family protein</fullName>
    </recommendedName>
</protein>
<reference evidence="1" key="1">
    <citation type="submission" date="2021-01" db="EMBL/GenBank/DDBJ databases">
        <title>Paracoccus amoyensis sp. nov., isolated from the surface seawater along the coast of Xiamen Island, China.</title>
        <authorList>
            <person name="Lyu L."/>
        </authorList>
    </citation>
    <scope>NUCLEOTIDE SEQUENCE</scope>
    <source>
        <strain evidence="1">MJ17</strain>
    </source>
</reference>
<evidence type="ECO:0000313" key="2">
    <source>
        <dbReference type="Proteomes" id="UP000640485"/>
    </source>
</evidence>
<name>A0A934VTI4_9RHOB</name>
<sequence>MLDFGQLVYLDVQKTGSMYVAAFLRASCRLPLIKAVQHGRIDTRDPSAVHVISVRDPLQQYLSIFRYGLDRRGALYHSLKQRDAEEVYKPTQEGFEEFVQIMLSADLAPILHKDFAAPARKFDIGFMTFRHLLLALPQPLATLNATPGPALSKTYGEKRLWTDVLRQENLTTDLRNLIARYPHLLDADRAETFLAEQATINAAVSGAHLRPVLSETTTALLRQKESLIYSEFYPDQA</sequence>
<dbReference type="EMBL" id="JAEPRQ010000001">
    <property type="protein sequence ID" value="MBK4214756.1"/>
    <property type="molecule type" value="Genomic_DNA"/>
</dbReference>
<keyword evidence="2" id="KW-1185">Reference proteome</keyword>
<proteinExistence type="predicted"/>